<sequence>MIKHTELIERAEILSKQSSEIEWRDSIKHSYYYFYHELNQFLSKHKIDLMDKSYGEHQFAIEKLKSIENRSAKTLARYVQILKDKRVISCYKLDANVSQFQARQQLKECQNAIIKLKELDTLLQEK</sequence>
<proteinExistence type="predicted"/>
<evidence type="ECO:0000313" key="2">
    <source>
        <dbReference type="Proteomes" id="UP000014672"/>
    </source>
</evidence>
<name>A0A806J2Z4_GLAPU</name>
<dbReference type="KEGG" id="hpaz:K756_04080"/>
<dbReference type="Gene3D" id="1.20.120.330">
    <property type="entry name" value="Nucleotidyltransferases domain 2"/>
    <property type="match status" value="1"/>
</dbReference>
<dbReference type="EMBL" id="CP005384">
    <property type="protein sequence ID" value="AGO16029.1"/>
    <property type="molecule type" value="Genomic_DNA"/>
</dbReference>
<evidence type="ECO:0000313" key="1">
    <source>
        <dbReference type="EMBL" id="AGO16029.1"/>
    </source>
</evidence>
<dbReference type="Proteomes" id="UP000014672">
    <property type="component" value="Chromosome"/>
</dbReference>
<reference evidence="1 2" key="1">
    <citation type="journal article" date="2013" name="PLoS ONE">
        <title>Complete Genome Analysis of a Haemophilus parasuis Serovar 12 Strain from China.</title>
        <authorList>
            <person name="Li Y."/>
            <person name="Kwok A.H."/>
            <person name="Jiang J."/>
            <person name="Zou Y."/>
            <person name="Zheng F."/>
            <person name="Chen P."/>
            <person name="Hou C."/>
            <person name="Leung F.C."/>
            <person name="Jiang P."/>
        </authorList>
    </citation>
    <scope>NUCLEOTIDE SEQUENCE [LARGE SCALE GENOMIC DNA]</scope>
    <source>
        <strain evidence="1 2">ZJ0906</strain>
    </source>
</reference>
<dbReference type="AlphaFoldDB" id="A0A806J2Z4"/>
<accession>A0A806J2Z4</accession>
<protein>
    <recommendedName>
        <fullName evidence="3">HEPN domain-containing protein</fullName>
    </recommendedName>
</protein>
<gene>
    <name evidence="1" type="ORF">K756_04080</name>
</gene>
<organism evidence="1 2">
    <name type="scientific">Glaesserella parasuis ZJ0906</name>
    <dbReference type="NCBI Taxonomy" id="1322346"/>
    <lineage>
        <taxon>Bacteria</taxon>
        <taxon>Pseudomonadati</taxon>
        <taxon>Pseudomonadota</taxon>
        <taxon>Gammaproteobacteria</taxon>
        <taxon>Pasteurellales</taxon>
        <taxon>Pasteurellaceae</taxon>
        <taxon>Glaesserella</taxon>
    </lineage>
</organism>
<evidence type="ECO:0008006" key="3">
    <source>
        <dbReference type="Google" id="ProtNLM"/>
    </source>
</evidence>